<dbReference type="EMBL" id="LWCA01001114">
    <property type="protein sequence ID" value="OAF65879.1"/>
    <property type="molecule type" value="Genomic_DNA"/>
</dbReference>
<dbReference type="AlphaFoldDB" id="A0A177AV68"/>
<evidence type="ECO:0000313" key="3">
    <source>
        <dbReference type="Proteomes" id="UP000078046"/>
    </source>
</evidence>
<dbReference type="InterPro" id="IPR036397">
    <property type="entry name" value="RNaseH_sf"/>
</dbReference>
<proteinExistence type="predicted"/>
<dbReference type="Proteomes" id="UP000078046">
    <property type="component" value="Unassembled WGS sequence"/>
</dbReference>
<dbReference type="InterPro" id="IPR002492">
    <property type="entry name" value="Transposase_Tc1-like"/>
</dbReference>
<dbReference type="GO" id="GO:0003677">
    <property type="term" value="F:DNA binding"/>
    <property type="evidence" value="ECO:0007669"/>
    <property type="project" value="InterPro"/>
</dbReference>
<comment type="caution">
    <text evidence="2">The sequence shown here is derived from an EMBL/GenBank/DDBJ whole genome shotgun (WGS) entry which is preliminary data.</text>
</comment>
<keyword evidence="3" id="KW-1185">Reference proteome</keyword>
<feature type="domain" description="Transposase Tc1-like" evidence="1">
    <location>
        <begin position="12"/>
        <end position="63"/>
    </location>
</feature>
<evidence type="ECO:0000313" key="2">
    <source>
        <dbReference type="EMBL" id="OAF65879.1"/>
    </source>
</evidence>
<dbReference type="GO" id="GO:0015074">
    <property type="term" value="P:DNA integration"/>
    <property type="evidence" value="ECO:0007669"/>
    <property type="project" value="InterPro"/>
</dbReference>
<accession>A0A177AV68</accession>
<evidence type="ECO:0000259" key="1">
    <source>
        <dbReference type="Pfam" id="PF01498"/>
    </source>
</evidence>
<dbReference type="GO" id="GO:0006313">
    <property type="term" value="P:DNA transposition"/>
    <property type="evidence" value="ECO:0007669"/>
    <property type="project" value="InterPro"/>
</dbReference>
<dbReference type="Gene3D" id="3.30.420.10">
    <property type="entry name" value="Ribonuclease H-like superfamily/Ribonuclease H"/>
    <property type="match status" value="1"/>
</dbReference>
<dbReference type="Pfam" id="PF01498">
    <property type="entry name" value="HTH_Tnp_Tc3_2"/>
    <property type="match status" value="1"/>
</dbReference>
<organism evidence="2 3">
    <name type="scientific">Intoshia linei</name>
    <dbReference type="NCBI Taxonomy" id="1819745"/>
    <lineage>
        <taxon>Eukaryota</taxon>
        <taxon>Metazoa</taxon>
        <taxon>Spiralia</taxon>
        <taxon>Lophotrochozoa</taxon>
        <taxon>Mesozoa</taxon>
        <taxon>Orthonectida</taxon>
        <taxon>Rhopaluridae</taxon>
        <taxon>Intoshia</taxon>
    </lineage>
</organism>
<gene>
    <name evidence="2" type="ORF">A3Q56_06397</name>
</gene>
<name>A0A177AV68_9BILA</name>
<protein>
    <recommendedName>
        <fullName evidence="1">Transposase Tc1-like domain-containing protein</fullName>
    </recommendedName>
</protein>
<sequence length="104" mass="12087">MFVNSKLYDSPTAARLIADLNHNVSKDTVYRFLAKNNYKYVPFLKAPLLSPLNKKNRLKSAKKTLLKLTTKKLNLEQVTFSDKKRFLLDGPDGCRKYWAKHNEI</sequence>
<reference evidence="2 3" key="1">
    <citation type="submission" date="2016-04" db="EMBL/GenBank/DDBJ databases">
        <title>The genome of Intoshia linei affirms orthonectids as highly simplified spiralians.</title>
        <authorList>
            <person name="Mikhailov K.V."/>
            <person name="Slusarev G.S."/>
            <person name="Nikitin M.A."/>
            <person name="Logacheva M.D."/>
            <person name="Penin A."/>
            <person name="Aleoshin V."/>
            <person name="Panchin Y.V."/>
        </authorList>
    </citation>
    <scope>NUCLEOTIDE SEQUENCE [LARGE SCALE GENOMIC DNA]</scope>
    <source>
        <strain evidence="2">Intl2013</strain>
        <tissue evidence="2">Whole animal</tissue>
    </source>
</reference>